<gene>
    <name evidence="1" type="ORF">CHH28_17200</name>
</gene>
<dbReference type="KEGG" id="bsan:CHH28_17200"/>
<keyword evidence="2" id="KW-1185">Reference proteome</keyword>
<dbReference type="InterPro" id="IPR011008">
    <property type="entry name" value="Dimeric_a/b-barrel"/>
</dbReference>
<reference evidence="1 2" key="1">
    <citation type="submission" date="2017-07" db="EMBL/GenBank/DDBJ databases">
        <title>Annotated genome sequence of Bacterioplanes sanyensis isolated from Red Sea.</title>
        <authorList>
            <person name="Rehman Z.U."/>
        </authorList>
    </citation>
    <scope>NUCLEOTIDE SEQUENCE [LARGE SCALE GENOMIC DNA]</scope>
    <source>
        <strain evidence="1 2">NV9</strain>
    </source>
</reference>
<accession>A0A222FMQ2</accession>
<dbReference type="SUPFAM" id="SSF54909">
    <property type="entry name" value="Dimeric alpha+beta barrel"/>
    <property type="match status" value="1"/>
</dbReference>
<dbReference type="Proteomes" id="UP000202440">
    <property type="component" value="Chromosome"/>
</dbReference>
<protein>
    <recommendedName>
        <fullName evidence="3">ABM domain-containing protein</fullName>
    </recommendedName>
</protein>
<evidence type="ECO:0008006" key="3">
    <source>
        <dbReference type="Google" id="ProtNLM"/>
    </source>
</evidence>
<dbReference type="OrthoDB" id="7859710at2"/>
<proteinExistence type="predicted"/>
<evidence type="ECO:0000313" key="2">
    <source>
        <dbReference type="Proteomes" id="UP000202440"/>
    </source>
</evidence>
<evidence type="ECO:0000313" key="1">
    <source>
        <dbReference type="EMBL" id="ASP40307.1"/>
    </source>
</evidence>
<sequence length="114" mass="12894">MAILEIVQFKTQASLKDVLYYQRQIQKFAQRQPGFVRREVANDGEHWTDLVVWTDEASAAAAGEQFMQQAFAKPFMAMTEEGSVVMKKQHLHSLTSSAGIEVTLCARLSDCFSY</sequence>
<dbReference type="EMBL" id="CP022530">
    <property type="protein sequence ID" value="ASP40307.1"/>
    <property type="molecule type" value="Genomic_DNA"/>
</dbReference>
<organism evidence="1 2">
    <name type="scientific">Bacterioplanes sanyensis</name>
    <dbReference type="NCBI Taxonomy" id="1249553"/>
    <lineage>
        <taxon>Bacteria</taxon>
        <taxon>Pseudomonadati</taxon>
        <taxon>Pseudomonadota</taxon>
        <taxon>Gammaproteobacteria</taxon>
        <taxon>Oceanospirillales</taxon>
        <taxon>Oceanospirillaceae</taxon>
        <taxon>Bacterioplanes</taxon>
    </lineage>
</organism>
<dbReference type="RefSeq" id="WP_094061476.1">
    <property type="nucleotide sequence ID" value="NZ_CP022530.1"/>
</dbReference>
<dbReference type="AlphaFoldDB" id="A0A222FMQ2"/>
<name>A0A222FMQ2_9GAMM</name>